<comment type="caution">
    <text evidence="1">The sequence shown here is derived from an EMBL/GenBank/DDBJ whole genome shotgun (WGS) entry which is preliminary data.</text>
</comment>
<dbReference type="Gene3D" id="2.60.200.60">
    <property type="match status" value="1"/>
</dbReference>
<keyword evidence="2" id="KW-1185">Reference proteome</keyword>
<dbReference type="RefSeq" id="WP_340365149.1">
    <property type="nucleotide sequence ID" value="NZ_JBBKZV010000011.1"/>
</dbReference>
<reference evidence="1 2" key="1">
    <citation type="submission" date="2024-03" db="EMBL/GenBank/DDBJ databases">
        <title>Novel species of the genus Variovorax.</title>
        <authorList>
            <person name="Liu Q."/>
            <person name="Xin Y.-H."/>
        </authorList>
    </citation>
    <scope>NUCLEOTIDE SEQUENCE [LARGE SCALE GENOMIC DNA]</scope>
    <source>
        <strain evidence="1 2">KACC 18501</strain>
    </source>
</reference>
<gene>
    <name evidence="1" type="ORF">WKW80_19130</name>
</gene>
<dbReference type="Pfam" id="PF05488">
    <property type="entry name" value="PAAR_motif"/>
    <property type="match status" value="1"/>
</dbReference>
<dbReference type="EMBL" id="JBBKZV010000011">
    <property type="protein sequence ID" value="MEJ8824117.1"/>
    <property type="molecule type" value="Genomic_DNA"/>
</dbReference>
<proteinExistence type="predicted"/>
<evidence type="ECO:0000313" key="2">
    <source>
        <dbReference type="Proteomes" id="UP001363010"/>
    </source>
</evidence>
<evidence type="ECO:0000313" key="1">
    <source>
        <dbReference type="EMBL" id="MEJ8824117.1"/>
    </source>
</evidence>
<dbReference type="InterPro" id="IPR008727">
    <property type="entry name" value="PAAR_motif"/>
</dbReference>
<accession>A0ABU8W262</accession>
<sequence>MQSRRIIRVGDPTDHEGVVITGDLKRLLMGKPIARKGDLVDCPRKYPDGRLHGVNPIIEGSDGYKLDGIPVALEGHRTECGCRLIGTGSASAPV</sequence>
<name>A0ABU8W262_9BURK</name>
<dbReference type="CDD" id="cd14744">
    <property type="entry name" value="PAAR_CT_2"/>
    <property type="match status" value="1"/>
</dbReference>
<protein>
    <submittedName>
        <fullName evidence="1">PAAR domain-containing protein</fullName>
    </submittedName>
</protein>
<organism evidence="1 2">
    <name type="scientific">Variovorax humicola</name>
    <dbReference type="NCBI Taxonomy" id="1769758"/>
    <lineage>
        <taxon>Bacteria</taxon>
        <taxon>Pseudomonadati</taxon>
        <taxon>Pseudomonadota</taxon>
        <taxon>Betaproteobacteria</taxon>
        <taxon>Burkholderiales</taxon>
        <taxon>Comamonadaceae</taxon>
        <taxon>Variovorax</taxon>
    </lineage>
</organism>
<dbReference type="Proteomes" id="UP001363010">
    <property type="component" value="Unassembled WGS sequence"/>
</dbReference>